<dbReference type="Proteomes" id="UP000602647">
    <property type="component" value="Unassembled WGS sequence"/>
</dbReference>
<comment type="catalytic activity">
    <reaction evidence="1 7">
        <text>[(1-&gt;4)-alpha-D-glucosyl](n) + ADP-alpha-D-glucose = [(1-&gt;4)-alpha-D-glucosyl](n+1) + ADP + H(+)</text>
        <dbReference type="Rhea" id="RHEA:18189"/>
        <dbReference type="Rhea" id="RHEA-COMP:9584"/>
        <dbReference type="Rhea" id="RHEA-COMP:9587"/>
        <dbReference type="ChEBI" id="CHEBI:15378"/>
        <dbReference type="ChEBI" id="CHEBI:15444"/>
        <dbReference type="ChEBI" id="CHEBI:57498"/>
        <dbReference type="ChEBI" id="CHEBI:456216"/>
        <dbReference type="EC" id="2.4.1.21"/>
    </reaction>
</comment>
<evidence type="ECO:0000313" key="11">
    <source>
        <dbReference type="Proteomes" id="UP000602647"/>
    </source>
</evidence>
<dbReference type="GO" id="GO:0009011">
    <property type="term" value="F:alpha-1,4-glucan glucosyltransferase (ADP-glucose donor) activity"/>
    <property type="evidence" value="ECO:0007669"/>
    <property type="project" value="UniProtKB-UniRule"/>
</dbReference>
<evidence type="ECO:0000256" key="1">
    <source>
        <dbReference type="ARBA" id="ARBA00001478"/>
    </source>
</evidence>
<dbReference type="SUPFAM" id="SSF53756">
    <property type="entry name" value="UDP-Glycosyltransferase/glycogen phosphorylase"/>
    <property type="match status" value="1"/>
</dbReference>
<evidence type="ECO:0000256" key="4">
    <source>
        <dbReference type="ARBA" id="ARBA00022676"/>
    </source>
</evidence>
<dbReference type="InterPro" id="IPR011835">
    <property type="entry name" value="GS/SS"/>
</dbReference>
<evidence type="ECO:0000256" key="7">
    <source>
        <dbReference type="HAMAP-Rule" id="MF_00484"/>
    </source>
</evidence>
<dbReference type="PANTHER" id="PTHR45825">
    <property type="entry name" value="GRANULE-BOUND STARCH SYNTHASE 1, CHLOROPLASTIC/AMYLOPLASTIC"/>
    <property type="match status" value="1"/>
</dbReference>
<dbReference type="AlphaFoldDB" id="A0A923NLF5"/>
<name>A0A923NLF5_9FIRM</name>
<comment type="similarity">
    <text evidence="3 7">Belongs to the glycosyltransferase 1 family. Bacterial/plant glycogen synthase subfamily.</text>
</comment>
<proteinExistence type="inferred from homology"/>
<protein>
    <recommendedName>
        <fullName evidence="7">Glycogen synthase</fullName>
        <ecNumber evidence="7">2.4.1.21</ecNumber>
    </recommendedName>
    <alternativeName>
        <fullName evidence="7">Starch [bacterial glycogen] synthase</fullName>
    </alternativeName>
</protein>
<dbReference type="PANTHER" id="PTHR45825:SF11">
    <property type="entry name" value="ALPHA AMYLASE DOMAIN-CONTAINING PROTEIN"/>
    <property type="match status" value="1"/>
</dbReference>
<reference evidence="10" key="1">
    <citation type="submission" date="2020-08" db="EMBL/GenBank/DDBJ databases">
        <title>Genome public.</title>
        <authorList>
            <person name="Liu C."/>
            <person name="Sun Q."/>
        </authorList>
    </citation>
    <scope>NUCLEOTIDE SEQUENCE</scope>
    <source>
        <strain evidence="10">BX12</strain>
    </source>
</reference>
<dbReference type="EC" id="2.4.1.21" evidence="7"/>
<evidence type="ECO:0000259" key="8">
    <source>
        <dbReference type="Pfam" id="PF00534"/>
    </source>
</evidence>
<evidence type="ECO:0000256" key="2">
    <source>
        <dbReference type="ARBA" id="ARBA00002764"/>
    </source>
</evidence>
<keyword evidence="11" id="KW-1185">Reference proteome</keyword>
<dbReference type="Gene3D" id="3.40.50.2000">
    <property type="entry name" value="Glycogen Phosphorylase B"/>
    <property type="match status" value="2"/>
</dbReference>
<keyword evidence="6 7" id="KW-0320">Glycogen biosynthesis</keyword>
<evidence type="ECO:0000256" key="6">
    <source>
        <dbReference type="ARBA" id="ARBA00023056"/>
    </source>
</evidence>
<dbReference type="EMBL" id="JACRYT010000009">
    <property type="protein sequence ID" value="MBC6680100.1"/>
    <property type="molecule type" value="Genomic_DNA"/>
</dbReference>
<keyword evidence="5 7" id="KW-0808">Transferase</keyword>
<comment type="caution">
    <text evidence="10">The sequence shown here is derived from an EMBL/GenBank/DDBJ whole genome shotgun (WGS) entry which is preliminary data.</text>
</comment>
<dbReference type="RefSeq" id="WP_187303202.1">
    <property type="nucleotide sequence ID" value="NZ_JACRYT010000009.1"/>
</dbReference>
<organism evidence="10 11">
    <name type="scientific">Zhenpiania hominis</name>
    <dbReference type="NCBI Taxonomy" id="2763644"/>
    <lineage>
        <taxon>Bacteria</taxon>
        <taxon>Bacillati</taxon>
        <taxon>Bacillota</taxon>
        <taxon>Clostridia</taxon>
        <taxon>Peptostreptococcales</taxon>
        <taxon>Anaerovoracaceae</taxon>
        <taxon>Zhenpiania</taxon>
    </lineage>
</organism>
<dbReference type="CDD" id="cd03791">
    <property type="entry name" value="GT5_Glycogen_synthase_DULL1-like"/>
    <property type="match status" value="1"/>
</dbReference>
<dbReference type="NCBIfam" id="TIGR02095">
    <property type="entry name" value="glgA"/>
    <property type="match status" value="1"/>
</dbReference>
<dbReference type="Pfam" id="PF08323">
    <property type="entry name" value="Glyco_transf_5"/>
    <property type="match status" value="1"/>
</dbReference>
<dbReference type="GO" id="GO:0005978">
    <property type="term" value="P:glycogen biosynthetic process"/>
    <property type="evidence" value="ECO:0007669"/>
    <property type="project" value="UniProtKB-UniRule"/>
</dbReference>
<dbReference type="HAMAP" id="MF_00484">
    <property type="entry name" value="Glycogen_synth"/>
    <property type="match status" value="1"/>
</dbReference>
<feature type="domain" description="Glycosyl transferase family 1" evidence="8">
    <location>
        <begin position="312"/>
        <end position="459"/>
    </location>
</feature>
<sequence length="502" mass="56743">MTKKHGKKQTQKKAPAAKKTQILFAVFEAVPFIKTGGLGDVGGSLPPAVCKAGADMRVMLPKLESIPPEYKSRMKRIAEFSVPLSWRQMYCGIEVLKEKGVTWYFVDNEYYFKRPLPYGYEDDAERIAFFSKAVLESLQHIPDFTPDIIHCNDWHTALTPVFLREHYMQLPLYQKIGTVFSVHNLKYQGIFPASVLGDVLGLADSKPASDQLAYGDAVNYMQGALYYSDRLTTVSPTYAEEICTPYFGEHMDGIFQQRRSILSGILNGIDTYSNSPGRDSFLFQKYNRSTFREGKAANKQALQKKLGLAQEPNTPLLVMITRLTEQKGLDLVLGILDELLCENIQLAVLGVGESKYENAFRHYQYRMPNKVNACITFDPALSSEFYGAADMLLMPSKFEPCGLSQMIAMRYGTIPVVRETGGLKDSVIAYNQYEDAGDGFSFANYNAHELLFTIKHALDIYFNHRGSWEGIIQRAMKKDFSWKASAQEYVRLYEGLIAQRAE</sequence>
<evidence type="ECO:0000256" key="3">
    <source>
        <dbReference type="ARBA" id="ARBA00010281"/>
    </source>
</evidence>
<dbReference type="GO" id="GO:0004373">
    <property type="term" value="F:alpha-1,4-glucan glucosyltransferase (UDP-glucose donor) activity"/>
    <property type="evidence" value="ECO:0007669"/>
    <property type="project" value="InterPro"/>
</dbReference>
<feature type="binding site" evidence="7">
    <location>
        <position position="34"/>
    </location>
    <ligand>
        <name>ADP-alpha-D-glucose</name>
        <dbReference type="ChEBI" id="CHEBI:57498"/>
    </ligand>
</feature>
<evidence type="ECO:0000313" key="10">
    <source>
        <dbReference type="EMBL" id="MBC6680100.1"/>
    </source>
</evidence>
<evidence type="ECO:0000256" key="5">
    <source>
        <dbReference type="ARBA" id="ARBA00022679"/>
    </source>
</evidence>
<dbReference type="NCBIfam" id="NF001898">
    <property type="entry name" value="PRK00654.1-1"/>
    <property type="match status" value="1"/>
</dbReference>
<keyword evidence="4 7" id="KW-0328">Glycosyltransferase</keyword>
<feature type="domain" description="Starch synthase catalytic" evidence="9">
    <location>
        <begin position="21"/>
        <end position="256"/>
    </location>
</feature>
<accession>A0A923NLF5</accession>
<dbReference type="InterPro" id="IPR001296">
    <property type="entry name" value="Glyco_trans_1"/>
</dbReference>
<evidence type="ECO:0000259" key="9">
    <source>
        <dbReference type="Pfam" id="PF08323"/>
    </source>
</evidence>
<comment type="pathway">
    <text evidence="7">Glycan biosynthesis; glycogen biosynthesis.</text>
</comment>
<comment type="function">
    <text evidence="2 7">Synthesizes alpha-1,4-glucan chains using ADP-glucose.</text>
</comment>
<gene>
    <name evidence="7 10" type="primary">glgA</name>
    <name evidence="10" type="ORF">H9L42_09670</name>
</gene>
<dbReference type="Pfam" id="PF00534">
    <property type="entry name" value="Glycos_transf_1"/>
    <property type="match status" value="1"/>
</dbReference>
<dbReference type="InterPro" id="IPR013534">
    <property type="entry name" value="Starch_synth_cat_dom"/>
</dbReference>